<reference evidence="2" key="1">
    <citation type="submission" date="2018-12" db="EMBL/GenBank/DDBJ databases">
        <title>Tengunoibacter tsumagoiensis gen. nov., sp. nov., Dictyobacter kobayashii sp. nov., D. alpinus sp. nov., and D. joshuensis sp. nov. and description of Dictyobacteraceae fam. nov. within the order Ktedonobacterales isolated from Tengu-no-mugimeshi.</title>
        <authorList>
            <person name="Wang C.M."/>
            <person name="Zheng Y."/>
            <person name="Sakai Y."/>
            <person name="Toyoda A."/>
            <person name="Minakuchi Y."/>
            <person name="Abe K."/>
            <person name="Yokota A."/>
            <person name="Yabe S."/>
        </authorList>
    </citation>
    <scope>NUCLEOTIDE SEQUENCE [LARGE SCALE GENOMIC DNA]</scope>
    <source>
        <strain evidence="2">S-27</strain>
    </source>
</reference>
<dbReference type="EMBL" id="BIFQ01000002">
    <property type="protein sequence ID" value="GCE09957.1"/>
    <property type="molecule type" value="Genomic_DNA"/>
</dbReference>
<comment type="caution">
    <text evidence="1">The sequence shown here is derived from an EMBL/GenBank/DDBJ whole genome shotgun (WGS) entry which is preliminary data.</text>
</comment>
<dbReference type="SUPFAM" id="SSF110296">
    <property type="entry name" value="Oligoxyloglucan reducing end-specific cellobiohydrolase"/>
    <property type="match status" value="1"/>
</dbReference>
<sequence>MDDQTAWVALHTSSDPHTYGSAMRTTGAGKHWTDLRLPPEVQYITFIDHQHGWGWNLNPISQIESSRTIYATADGGTTWNSVSVMDPNRQPGATTTGTLPLDDALDLQFVTAQHGWAILSATNGIPHTYLYQTQDGGKTWTLQQLPQPASGPISGINVPMHEDKSAGANLVVRPPQFFGPQAGILSVMSQQNARSPLKIYLYATNDGGQNWLPLGNTIESTSQVNLLILDTSHVFLADRTEVTPYTLINNQWQKQPPPKITGPITFVTANGSHVWIHTQQTSGKQIVETLYMSSDKGNSWQQILHKTVNPFTLT</sequence>
<dbReference type="InterPro" id="IPR015943">
    <property type="entry name" value="WD40/YVTN_repeat-like_dom_sf"/>
</dbReference>
<dbReference type="Gene3D" id="2.130.10.10">
    <property type="entry name" value="YVTN repeat-like/Quinoprotein amine dehydrogenase"/>
    <property type="match status" value="1"/>
</dbReference>
<gene>
    <name evidence="1" type="ORF">KDAU_72860</name>
</gene>
<evidence type="ECO:0008006" key="3">
    <source>
        <dbReference type="Google" id="ProtNLM"/>
    </source>
</evidence>
<name>A0A401ZSW7_9CHLR</name>
<keyword evidence="2" id="KW-1185">Reference proteome</keyword>
<dbReference type="OrthoDB" id="140537at2"/>
<accession>A0A401ZSW7</accession>
<proteinExistence type="predicted"/>
<organism evidence="1 2">
    <name type="scientific">Dictyobacter aurantiacus</name>
    <dbReference type="NCBI Taxonomy" id="1936993"/>
    <lineage>
        <taxon>Bacteria</taxon>
        <taxon>Bacillati</taxon>
        <taxon>Chloroflexota</taxon>
        <taxon>Ktedonobacteria</taxon>
        <taxon>Ktedonobacterales</taxon>
        <taxon>Dictyobacteraceae</taxon>
        <taxon>Dictyobacter</taxon>
    </lineage>
</organism>
<dbReference type="RefSeq" id="WP_126602857.1">
    <property type="nucleotide sequence ID" value="NZ_BIFQ01000002.1"/>
</dbReference>
<dbReference type="AlphaFoldDB" id="A0A401ZSW7"/>
<evidence type="ECO:0000313" key="2">
    <source>
        <dbReference type="Proteomes" id="UP000287224"/>
    </source>
</evidence>
<dbReference type="Proteomes" id="UP000287224">
    <property type="component" value="Unassembled WGS sequence"/>
</dbReference>
<protein>
    <recommendedName>
        <fullName evidence="3">Photosynthesis system II assembly factor Ycf48/Hcf136-like domain-containing protein</fullName>
    </recommendedName>
</protein>
<evidence type="ECO:0000313" key="1">
    <source>
        <dbReference type="EMBL" id="GCE09957.1"/>
    </source>
</evidence>